<evidence type="ECO:0000259" key="7">
    <source>
        <dbReference type="Pfam" id="PF01850"/>
    </source>
</evidence>
<dbReference type="EC" id="3.1.-.-" evidence="6"/>
<evidence type="ECO:0000313" key="8">
    <source>
        <dbReference type="EMBL" id="WWA46739.1"/>
    </source>
</evidence>
<dbReference type="RefSeq" id="WP_338445636.1">
    <property type="nucleotide sequence ID" value="NZ_CP144918.1"/>
</dbReference>
<proteinExistence type="inferred from homology"/>
<evidence type="ECO:0000256" key="5">
    <source>
        <dbReference type="ARBA" id="ARBA00022842"/>
    </source>
</evidence>
<comment type="similarity">
    <text evidence="6">Belongs to the PINc/VapC protein family.</text>
</comment>
<comment type="cofactor">
    <cofactor evidence="6">
        <name>Mg(2+)</name>
        <dbReference type="ChEBI" id="CHEBI:18420"/>
    </cofactor>
</comment>
<keyword evidence="4 6" id="KW-0378">Hydrolase</keyword>
<evidence type="ECO:0000256" key="3">
    <source>
        <dbReference type="ARBA" id="ARBA00022723"/>
    </source>
</evidence>
<keyword evidence="6" id="KW-0800">Toxin</keyword>
<dbReference type="InterPro" id="IPR044153">
    <property type="entry name" value="PIN_Pae0151-like"/>
</dbReference>
<evidence type="ECO:0000256" key="4">
    <source>
        <dbReference type="ARBA" id="ARBA00022801"/>
    </source>
</evidence>
<organism evidence="8 9">
    <name type="scientific">Pelagerythrobacter marensis</name>
    <dbReference type="NCBI Taxonomy" id="543877"/>
    <lineage>
        <taxon>Bacteria</taxon>
        <taxon>Pseudomonadati</taxon>
        <taxon>Pseudomonadota</taxon>
        <taxon>Alphaproteobacteria</taxon>
        <taxon>Sphingomonadales</taxon>
        <taxon>Erythrobacteraceae</taxon>
        <taxon>Pelagerythrobacter</taxon>
    </lineage>
</organism>
<name>A0ABZ2D7F4_9SPHN</name>
<evidence type="ECO:0000313" key="9">
    <source>
        <dbReference type="Proteomes" id="UP001335183"/>
    </source>
</evidence>
<keyword evidence="3 6" id="KW-0479">Metal-binding</keyword>
<dbReference type="InterPro" id="IPR022907">
    <property type="entry name" value="VapC_family"/>
</dbReference>
<accession>A0ABZ2D7F4</accession>
<feature type="binding site" evidence="6">
    <location>
        <position position="5"/>
    </location>
    <ligand>
        <name>Mg(2+)</name>
        <dbReference type="ChEBI" id="CHEBI:18420"/>
    </ligand>
</feature>
<feature type="domain" description="PIN" evidence="7">
    <location>
        <begin position="3"/>
        <end position="118"/>
    </location>
</feature>
<keyword evidence="5 6" id="KW-0460">Magnesium</keyword>
<keyword evidence="9" id="KW-1185">Reference proteome</keyword>
<dbReference type="PANTHER" id="PTHR35901">
    <property type="entry name" value="RIBONUCLEASE VAPC3"/>
    <property type="match status" value="1"/>
</dbReference>
<dbReference type="EMBL" id="CP144918">
    <property type="protein sequence ID" value="WWA46739.1"/>
    <property type="molecule type" value="Genomic_DNA"/>
</dbReference>
<sequence>MKLVDTSVVVKWFVAEAGQAEAELLIGEPLAAPDLLVVEVSNALWKKWRKRELEREHATTAQTMVGSFVELRPSRPFAEQALAIAFELGHPVYDCFYLAMSESLDVPIVTADARLKARCKGTRFERLLEVLR</sequence>
<gene>
    <name evidence="6" type="primary">vapC</name>
    <name evidence="8" type="ORF">V5F89_10695</name>
</gene>
<dbReference type="Proteomes" id="UP001335183">
    <property type="component" value="Chromosome"/>
</dbReference>
<dbReference type="InterPro" id="IPR051619">
    <property type="entry name" value="TypeII_TA_RNase_PINc/VapC"/>
</dbReference>
<dbReference type="Pfam" id="PF01850">
    <property type="entry name" value="PIN"/>
    <property type="match status" value="1"/>
</dbReference>
<dbReference type="InterPro" id="IPR002716">
    <property type="entry name" value="PIN_dom"/>
</dbReference>
<dbReference type="CDD" id="cd09873">
    <property type="entry name" value="PIN_Pae0151-like"/>
    <property type="match status" value="1"/>
</dbReference>
<reference evidence="8 9" key="1">
    <citation type="submission" date="2024-02" db="EMBL/GenBank/DDBJ databases">
        <title>The whole genome sequence of five bacterial samples isolated from Abu Dhabi Sabkha-shore region.</title>
        <authorList>
            <person name="Sudalaimuthuasari N."/>
            <person name="Sarfraz B."/>
            <person name="Tuyisabe J.D."/>
            <person name="Mugisha Ntwali L.D.M."/>
            <person name="Ali A.I.A.A."/>
            <person name="Almansoori S.Z.A."/>
            <person name="Alajami H.S.A."/>
            <person name="Almeqbaali A.A.S."/>
            <person name="Kundu B."/>
            <person name="Saeed E.E."/>
            <person name="Sukumarinath V."/>
            <person name="Mishra A.K."/>
            <person name="Hazzouri K.M."/>
            <person name="Almaskari R."/>
            <person name="Sharma A.K."/>
            <person name="Amiri K.M.A."/>
        </authorList>
    </citation>
    <scope>NUCLEOTIDE SEQUENCE [LARGE SCALE GENOMIC DNA]</scope>
    <source>
        <strain evidence="9">kcgeb_sd</strain>
    </source>
</reference>
<dbReference type="Gene3D" id="3.40.50.1010">
    <property type="entry name" value="5'-nuclease"/>
    <property type="match status" value="1"/>
</dbReference>
<dbReference type="InterPro" id="IPR029060">
    <property type="entry name" value="PIN-like_dom_sf"/>
</dbReference>
<protein>
    <recommendedName>
        <fullName evidence="6">Ribonuclease VapC</fullName>
        <shortName evidence="6">RNase VapC</shortName>
        <ecNumber evidence="6">3.1.-.-</ecNumber>
    </recommendedName>
    <alternativeName>
        <fullName evidence="6">Toxin VapC</fullName>
    </alternativeName>
</protein>
<comment type="function">
    <text evidence="6">Toxic component of a toxin-antitoxin (TA) system. An RNase.</text>
</comment>
<evidence type="ECO:0000256" key="6">
    <source>
        <dbReference type="HAMAP-Rule" id="MF_00265"/>
    </source>
</evidence>
<dbReference type="SUPFAM" id="SSF88723">
    <property type="entry name" value="PIN domain-like"/>
    <property type="match status" value="1"/>
</dbReference>
<feature type="binding site" evidence="6">
    <location>
        <position position="94"/>
    </location>
    <ligand>
        <name>Mg(2+)</name>
        <dbReference type="ChEBI" id="CHEBI:18420"/>
    </ligand>
</feature>
<keyword evidence="1 6" id="KW-1277">Toxin-antitoxin system</keyword>
<dbReference type="PANTHER" id="PTHR35901:SF1">
    <property type="entry name" value="EXONUCLEASE VAPC9"/>
    <property type="match status" value="1"/>
</dbReference>
<dbReference type="HAMAP" id="MF_00265">
    <property type="entry name" value="VapC_Nob1"/>
    <property type="match status" value="1"/>
</dbReference>
<keyword evidence="2 6" id="KW-0540">Nuclease</keyword>
<evidence type="ECO:0000256" key="2">
    <source>
        <dbReference type="ARBA" id="ARBA00022722"/>
    </source>
</evidence>
<evidence type="ECO:0000256" key="1">
    <source>
        <dbReference type="ARBA" id="ARBA00022649"/>
    </source>
</evidence>